<dbReference type="AlphaFoldDB" id="A0AAE0G1I7"/>
<proteinExistence type="predicted"/>
<dbReference type="InterPro" id="IPR009772">
    <property type="entry name" value="CDC123"/>
</dbReference>
<evidence type="ECO:0008006" key="4">
    <source>
        <dbReference type="Google" id="ProtNLM"/>
    </source>
</evidence>
<evidence type="ECO:0000313" key="3">
    <source>
        <dbReference type="Proteomes" id="UP001190700"/>
    </source>
</evidence>
<organism evidence="2 3">
    <name type="scientific">Cymbomonas tetramitiformis</name>
    <dbReference type="NCBI Taxonomy" id="36881"/>
    <lineage>
        <taxon>Eukaryota</taxon>
        <taxon>Viridiplantae</taxon>
        <taxon>Chlorophyta</taxon>
        <taxon>Pyramimonadophyceae</taxon>
        <taxon>Pyramimonadales</taxon>
        <taxon>Pyramimonadaceae</taxon>
        <taxon>Cymbomonas</taxon>
    </lineage>
</organism>
<evidence type="ECO:0000313" key="2">
    <source>
        <dbReference type="EMBL" id="KAK3269815.1"/>
    </source>
</evidence>
<feature type="region of interest" description="Disordered" evidence="1">
    <location>
        <begin position="1"/>
        <end position="34"/>
    </location>
</feature>
<reference evidence="2 3" key="1">
    <citation type="journal article" date="2015" name="Genome Biol. Evol.">
        <title>Comparative Genomics of a Bacterivorous Green Alga Reveals Evolutionary Causalities and Consequences of Phago-Mixotrophic Mode of Nutrition.</title>
        <authorList>
            <person name="Burns J.A."/>
            <person name="Paasch A."/>
            <person name="Narechania A."/>
            <person name="Kim E."/>
        </authorList>
    </citation>
    <scope>NUCLEOTIDE SEQUENCE [LARGE SCALE GENOMIC DNA]</scope>
    <source>
        <strain evidence="2 3">PLY_AMNH</strain>
    </source>
</reference>
<name>A0AAE0G1I7_9CHLO</name>
<keyword evidence="3" id="KW-1185">Reference proteome</keyword>
<dbReference type="Proteomes" id="UP001190700">
    <property type="component" value="Unassembled WGS sequence"/>
</dbReference>
<feature type="compositionally biased region" description="Pro residues" evidence="1">
    <location>
        <begin position="1"/>
        <end position="30"/>
    </location>
</feature>
<protein>
    <recommendedName>
        <fullName evidence="4">Cell division cycle protein 123</fullName>
    </recommendedName>
</protein>
<sequence>MSGPPMPPPPPPSPPPAQFPKLPPVAPPTVSPKQTLGELLMEHTRDLDGEARAIALDRIENERPPEEPALCAGTEDFLRQMEQTQFERYWVAIQPFTFASAMVPMTAAELDALHLGYEQIRAGSASVAAVLSWPEMVSVAAKVELGMGEIGVGVGSPVFVRVSSRSPKDAILSAPSIDFKVEVQSRAAEVAIHEAELYEKHPYLPASSPLNQQLHAQYIASTRLLATSTGAQAVENLLHSARIQEDLLVAAEKLRAIPRVPPLTCRNTDTFIPTSPERMVATVATAEYRRVERQNVVVHDGGTSESRIQSSSGEPARTPPGRGGSDADNFSFNLVVREFGKFQVRNEVRGFVYQWKFTALTQYNDMVFFPHAVVHQTEVRDQCTAFMSELVPRLQQDPTANAMDSFVVDLVILDDGRVRIIEINPFAEYAGSGLFSWEKPDDLAVLKGRAPFEYRLVERLPCPEKVLGDMTPEYRSFLELP</sequence>
<gene>
    <name evidence="2" type="ORF">CYMTET_21760</name>
</gene>
<feature type="compositionally biased region" description="Polar residues" evidence="1">
    <location>
        <begin position="303"/>
        <end position="313"/>
    </location>
</feature>
<dbReference type="EMBL" id="LGRX02010722">
    <property type="protein sequence ID" value="KAK3269815.1"/>
    <property type="molecule type" value="Genomic_DNA"/>
</dbReference>
<evidence type="ECO:0000256" key="1">
    <source>
        <dbReference type="SAM" id="MobiDB-lite"/>
    </source>
</evidence>
<accession>A0AAE0G1I7</accession>
<comment type="caution">
    <text evidence="2">The sequence shown here is derived from an EMBL/GenBank/DDBJ whole genome shotgun (WGS) entry which is preliminary data.</text>
</comment>
<feature type="region of interest" description="Disordered" evidence="1">
    <location>
        <begin position="299"/>
        <end position="325"/>
    </location>
</feature>
<dbReference type="Pfam" id="PF07065">
    <property type="entry name" value="D123"/>
    <property type="match status" value="1"/>
</dbReference>